<accession>A0A381XMN3</accession>
<dbReference type="EMBL" id="UINC01015731">
    <property type="protein sequence ID" value="SVA66025.1"/>
    <property type="molecule type" value="Genomic_DNA"/>
</dbReference>
<reference evidence="2" key="1">
    <citation type="submission" date="2018-05" db="EMBL/GenBank/DDBJ databases">
        <authorList>
            <person name="Lanie J.A."/>
            <person name="Ng W.-L."/>
            <person name="Kazmierczak K.M."/>
            <person name="Andrzejewski T.M."/>
            <person name="Davidsen T.M."/>
            <person name="Wayne K.J."/>
            <person name="Tettelin H."/>
            <person name="Glass J.I."/>
            <person name="Rusch D."/>
            <person name="Podicherti R."/>
            <person name="Tsui H.-C.T."/>
            <person name="Winkler M.E."/>
        </authorList>
    </citation>
    <scope>NUCLEOTIDE SEQUENCE</scope>
</reference>
<proteinExistence type="predicted"/>
<protein>
    <submittedName>
        <fullName evidence="2">Uncharacterized protein</fullName>
    </submittedName>
</protein>
<gene>
    <name evidence="2" type="ORF">METZ01_LOCUS118879</name>
</gene>
<dbReference type="AlphaFoldDB" id="A0A381XMN3"/>
<name>A0A381XMN3_9ZZZZ</name>
<evidence type="ECO:0000313" key="2">
    <source>
        <dbReference type="EMBL" id="SVA66025.1"/>
    </source>
</evidence>
<feature type="region of interest" description="Disordered" evidence="1">
    <location>
        <begin position="1"/>
        <end position="24"/>
    </location>
</feature>
<feature type="non-terminal residue" evidence="2">
    <location>
        <position position="1"/>
    </location>
</feature>
<organism evidence="2">
    <name type="scientific">marine metagenome</name>
    <dbReference type="NCBI Taxonomy" id="408172"/>
    <lineage>
        <taxon>unclassified sequences</taxon>
        <taxon>metagenomes</taxon>
        <taxon>ecological metagenomes</taxon>
    </lineage>
</organism>
<sequence length="38" mass="4276">NNFLRSGNPEDDPPEGWMPPKGPISEYADFWGIIPESD</sequence>
<evidence type="ECO:0000256" key="1">
    <source>
        <dbReference type="SAM" id="MobiDB-lite"/>
    </source>
</evidence>